<keyword evidence="1" id="KW-0732">Signal</keyword>
<evidence type="ECO:0000313" key="4">
    <source>
        <dbReference type="Proteomes" id="UP000008743"/>
    </source>
</evidence>
<accession>A0A0D2X0G9</accession>
<dbReference type="InterPro" id="IPR039931">
    <property type="entry name" value="EEIG1/2-like"/>
</dbReference>
<dbReference type="PROSITE" id="PS51840">
    <property type="entry name" value="C2_NT"/>
    <property type="match status" value="1"/>
</dbReference>
<reference evidence="4" key="1">
    <citation type="submission" date="2011-02" db="EMBL/GenBank/DDBJ databases">
        <title>The Genome Sequence of Capsaspora owczarzaki ATCC 30864.</title>
        <authorList>
            <person name="Russ C."/>
            <person name="Cuomo C."/>
            <person name="Burger G."/>
            <person name="Gray M.W."/>
            <person name="Holland P.W.H."/>
            <person name="King N."/>
            <person name="Lang F.B.F."/>
            <person name="Roger A.J."/>
            <person name="Ruiz-Trillo I."/>
            <person name="Young S.K."/>
            <person name="Zeng Q."/>
            <person name="Gargeya S."/>
            <person name="Alvarado L."/>
            <person name="Berlin A."/>
            <person name="Chapman S.B."/>
            <person name="Chen Z."/>
            <person name="Freedman E."/>
            <person name="Gellesch M."/>
            <person name="Goldberg J."/>
            <person name="Griggs A."/>
            <person name="Gujja S."/>
            <person name="Heilman E."/>
            <person name="Heiman D."/>
            <person name="Howarth C."/>
            <person name="Mehta T."/>
            <person name="Neiman D."/>
            <person name="Pearson M."/>
            <person name="Roberts A."/>
            <person name="Saif S."/>
            <person name="Shea T."/>
            <person name="Shenoy N."/>
            <person name="Sisk P."/>
            <person name="Stolte C."/>
            <person name="Sykes S."/>
            <person name="White J."/>
            <person name="Yandava C."/>
            <person name="Haas B."/>
            <person name="Nusbaum C."/>
            <person name="Birren B."/>
        </authorList>
    </citation>
    <scope>NUCLEOTIDE SEQUENCE</scope>
    <source>
        <strain evidence="4">ATCC 30864</strain>
    </source>
</reference>
<dbReference type="Pfam" id="PF10358">
    <property type="entry name" value="NT-C2"/>
    <property type="match status" value="1"/>
</dbReference>
<dbReference type="STRING" id="595528.A0A0D2X0G9"/>
<feature type="signal peptide" evidence="1">
    <location>
        <begin position="1"/>
        <end position="24"/>
    </location>
</feature>
<dbReference type="InterPro" id="IPR019448">
    <property type="entry name" value="NT-C2"/>
</dbReference>
<dbReference type="AlphaFoldDB" id="A0A0D2X0G9"/>
<dbReference type="Proteomes" id="UP000008743">
    <property type="component" value="Unassembled WGS sequence"/>
</dbReference>
<dbReference type="RefSeq" id="XP_011269999.1">
    <property type="nucleotide sequence ID" value="XM_011271697.1"/>
</dbReference>
<dbReference type="PhylomeDB" id="A0A0D2X0G9"/>
<feature type="domain" description="C2 NT-type" evidence="2">
    <location>
        <begin position="1"/>
        <end position="139"/>
    </location>
</feature>
<keyword evidence="4" id="KW-1185">Reference proteome</keyword>
<sequence>MKNKFLFHVVLNLNSLSSIPFVSGVVFCKIKLTDGGKFRELSTRQNIRDHATNWEERFEFDCATVANKQGLLASRMVKISVRKERQGGKSFEKLGYVQVDLAEFAGAGSTVRRYILNAHNSATQRQDNSILTITMALTLKSGDPLFKAPRPPDHAFSNPTMAGLINDNISEKSGDTLPRAAGAPIAAALAEVHALERLGHVRTPSDDLVPAQIEKSRRDARAVVDDIFNSLITDAADEIDYDPDAQPALNLYVSNDGTASLSNRRGDGR</sequence>
<protein>
    <recommendedName>
        <fullName evidence="2">C2 NT-type domain-containing protein</fullName>
    </recommendedName>
</protein>
<dbReference type="InParanoid" id="A0A0D2X0G9"/>
<gene>
    <name evidence="3" type="ORF">CAOG_008428</name>
</gene>
<name>A0A0D2X0G9_CAPO3</name>
<proteinExistence type="predicted"/>
<dbReference type="FunCoup" id="A0A0D2X0G9">
    <property type="interactions" value="9"/>
</dbReference>
<dbReference type="OrthoDB" id="3365224at2759"/>
<evidence type="ECO:0000313" key="3">
    <source>
        <dbReference type="EMBL" id="KJE89039.1"/>
    </source>
</evidence>
<dbReference type="PANTHER" id="PTHR21456">
    <property type="entry name" value="FAMILY WITH SEQUENCE SIMILARITY 102"/>
    <property type="match status" value="1"/>
</dbReference>
<evidence type="ECO:0000256" key="1">
    <source>
        <dbReference type="SAM" id="SignalP"/>
    </source>
</evidence>
<dbReference type="EMBL" id="KE346360">
    <property type="protein sequence ID" value="KJE89039.1"/>
    <property type="molecule type" value="Genomic_DNA"/>
</dbReference>
<dbReference type="PANTHER" id="PTHR21456:SF1">
    <property type="entry name" value="C2 NT-TYPE DOMAIN-CONTAINING PROTEIN"/>
    <property type="match status" value="1"/>
</dbReference>
<feature type="chain" id="PRO_5002270306" description="C2 NT-type domain-containing protein" evidence="1">
    <location>
        <begin position="25"/>
        <end position="269"/>
    </location>
</feature>
<organism evidence="3 4">
    <name type="scientific">Capsaspora owczarzaki (strain ATCC 30864)</name>
    <dbReference type="NCBI Taxonomy" id="595528"/>
    <lineage>
        <taxon>Eukaryota</taxon>
        <taxon>Filasterea</taxon>
        <taxon>Capsaspora</taxon>
    </lineage>
</organism>
<evidence type="ECO:0000259" key="2">
    <source>
        <dbReference type="PROSITE" id="PS51840"/>
    </source>
</evidence>
<dbReference type="eggNOG" id="ENOG502QRRN">
    <property type="taxonomic scope" value="Eukaryota"/>
</dbReference>